<evidence type="ECO:0000313" key="4">
    <source>
        <dbReference type="EMBL" id="AUB84897.1"/>
    </source>
</evidence>
<dbReference type="InterPro" id="IPR051398">
    <property type="entry name" value="Polysacch_Deacetylase"/>
</dbReference>
<dbReference type="AlphaFoldDB" id="A0A2K8UH84"/>
<name>A0A2K8UH84_9GAMM</name>
<dbReference type="GO" id="GO:0005975">
    <property type="term" value="P:carbohydrate metabolic process"/>
    <property type="evidence" value="ECO:0007669"/>
    <property type="project" value="InterPro"/>
</dbReference>
<keyword evidence="5" id="KW-1185">Reference proteome</keyword>
<dbReference type="Gene3D" id="3.20.20.370">
    <property type="entry name" value="Glycoside hydrolase/deacetylase"/>
    <property type="match status" value="1"/>
</dbReference>
<dbReference type="Proteomes" id="UP000232638">
    <property type="component" value="Chromosome"/>
</dbReference>
<dbReference type="GO" id="GO:0005576">
    <property type="term" value="C:extracellular region"/>
    <property type="evidence" value="ECO:0007669"/>
    <property type="project" value="UniProtKB-SubCell"/>
</dbReference>
<organism evidence="4 5">
    <name type="scientific">Candidatus Thiodictyon syntrophicum</name>
    <dbReference type="NCBI Taxonomy" id="1166950"/>
    <lineage>
        <taxon>Bacteria</taxon>
        <taxon>Pseudomonadati</taxon>
        <taxon>Pseudomonadota</taxon>
        <taxon>Gammaproteobacteria</taxon>
        <taxon>Chromatiales</taxon>
        <taxon>Chromatiaceae</taxon>
        <taxon>Thiodictyon</taxon>
    </lineage>
</organism>
<dbReference type="GO" id="GO:0016810">
    <property type="term" value="F:hydrolase activity, acting on carbon-nitrogen (but not peptide) bonds"/>
    <property type="evidence" value="ECO:0007669"/>
    <property type="project" value="InterPro"/>
</dbReference>
<evidence type="ECO:0000256" key="2">
    <source>
        <dbReference type="ARBA" id="ARBA00022729"/>
    </source>
</evidence>
<evidence type="ECO:0000256" key="1">
    <source>
        <dbReference type="ARBA" id="ARBA00004613"/>
    </source>
</evidence>
<reference evidence="4 5" key="1">
    <citation type="submission" date="2017-03" db="EMBL/GenBank/DDBJ databases">
        <title>Complete genome sequence of Candidatus 'Thiodictyon syntrophicum' sp. nov. strain Cad16T, a photolithoautotroph purple sulfur bacterium isolated from an alpine meromictic lake.</title>
        <authorList>
            <person name="Luedin S.M."/>
            <person name="Pothier J.F."/>
            <person name="Danza F."/>
            <person name="Storelli N."/>
            <person name="Wittwer M."/>
            <person name="Tonolla M."/>
        </authorList>
    </citation>
    <scope>NUCLEOTIDE SEQUENCE [LARGE SCALE GENOMIC DNA]</scope>
    <source>
        <strain evidence="4 5">Cad16T</strain>
    </source>
</reference>
<evidence type="ECO:0000259" key="3">
    <source>
        <dbReference type="PROSITE" id="PS51677"/>
    </source>
</evidence>
<dbReference type="CDD" id="cd10918">
    <property type="entry name" value="CE4_NodB_like_5s_6s"/>
    <property type="match status" value="1"/>
</dbReference>
<dbReference type="OrthoDB" id="9814639at2"/>
<dbReference type="InterPro" id="IPR011330">
    <property type="entry name" value="Glyco_hydro/deAcase_b/a-brl"/>
</dbReference>
<dbReference type="PANTHER" id="PTHR34216">
    <property type="match status" value="1"/>
</dbReference>
<gene>
    <name evidence="4" type="ORF">THSYN_22570</name>
</gene>
<dbReference type="EMBL" id="CP020370">
    <property type="protein sequence ID" value="AUB84897.1"/>
    <property type="molecule type" value="Genomic_DNA"/>
</dbReference>
<evidence type="ECO:0000313" key="5">
    <source>
        <dbReference type="Proteomes" id="UP000232638"/>
    </source>
</evidence>
<dbReference type="KEGG" id="tsy:THSYN_22570"/>
<dbReference type="Pfam" id="PF01522">
    <property type="entry name" value="Polysacc_deac_1"/>
    <property type="match status" value="2"/>
</dbReference>
<dbReference type="PANTHER" id="PTHR34216:SF3">
    <property type="entry name" value="POLY-BETA-1,6-N-ACETYL-D-GLUCOSAMINE N-DEACETYLASE"/>
    <property type="match status" value="1"/>
</dbReference>
<dbReference type="InterPro" id="IPR002509">
    <property type="entry name" value="NODB_dom"/>
</dbReference>
<comment type="subcellular location">
    <subcellularLocation>
        <location evidence="1">Secreted</location>
    </subcellularLocation>
</comment>
<proteinExistence type="predicted"/>
<accession>A0A2K8UH84</accession>
<dbReference type="SUPFAM" id="SSF88713">
    <property type="entry name" value="Glycoside hydrolase/deacetylase"/>
    <property type="match status" value="1"/>
</dbReference>
<keyword evidence="2" id="KW-0732">Signal</keyword>
<dbReference type="PROSITE" id="PS51677">
    <property type="entry name" value="NODB"/>
    <property type="match status" value="1"/>
</dbReference>
<sequence length="305" mass="34325">MPTHRPHRLAIMVFHRVRPAPDPFLSGDPDVKQFAAIMGLVRDRFSPLSLAEGLRGLEQGTLPQRAVCVTFDDGYADNLTVALPVLKQLGIPVTVFIASGYLDGRLMWNDRLAEAIRRLPGDKVDLNEYRFGVHALGDPRERAKLLRDLLGLLKYCPPEFRDVIADDLAARYAPHLRSPMLTRAQVRELHAQGAEIGGHTVTHPILARTAERDAYREIADNKEDLEGLLGERLRFFAYPNGKPMLDFGPEHVRMAKEIGYQAAVSTGPGVATATTDRFRLPRFTPWDRTPTRFGLRLLWNMRSMV</sequence>
<feature type="domain" description="NodB homology" evidence="3">
    <location>
        <begin position="65"/>
        <end position="305"/>
    </location>
</feature>
<protein>
    <recommendedName>
        <fullName evidence="3">NodB homology domain-containing protein</fullName>
    </recommendedName>
</protein>